<proteinExistence type="predicted"/>
<evidence type="ECO:0000256" key="2">
    <source>
        <dbReference type="ARBA" id="ARBA00023027"/>
    </source>
</evidence>
<dbReference type="InterPro" id="IPR015815">
    <property type="entry name" value="HIBADH-related"/>
</dbReference>
<keyword evidence="6" id="KW-1185">Reference proteome</keyword>
<feature type="domain" description="3-hydroxyisobutyrate dehydrogenase-like NAD-binding" evidence="4">
    <location>
        <begin position="140"/>
        <end position="215"/>
    </location>
</feature>
<dbReference type="PANTHER" id="PTHR43060">
    <property type="entry name" value="3-HYDROXYISOBUTYRATE DEHYDROGENASE-LIKE 1, MITOCHONDRIAL-RELATED"/>
    <property type="match status" value="1"/>
</dbReference>
<keyword evidence="1" id="KW-0560">Oxidoreductase</keyword>
<dbReference type="InterPro" id="IPR029154">
    <property type="entry name" value="HIBADH-like_NADP-bd"/>
</dbReference>
<accession>A0ABR0BY95</accession>
<reference evidence="5 6" key="1">
    <citation type="journal article" date="2024" name="Microbiol. Resour. Announc.">
        <title>Genome annotations for the ascomycete fungi Trichoderma harzianum, Trichoderma aggressivum, and Purpureocillium lilacinum.</title>
        <authorList>
            <person name="Beijen E.P.W."/>
            <person name="Ohm R.A."/>
        </authorList>
    </citation>
    <scope>NUCLEOTIDE SEQUENCE [LARGE SCALE GENOMIC DNA]</scope>
    <source>
        <strain evidence="5 6">CBS 150709</strain>
    </source>
</reference>
<dbReference type="PANTHER" id="PTHR43060:SF15">
    <property type="entry name" value="3-HYDROXYISOBUTYRATE DEHYDROGENASE-LIKE 1, MITOCHONDRIAL-RELATED"/>
    <property type="match status" value="1"/>
</dbReference>
<protein>
    <submittedName>
        <fullName evidence="5">Uncharacterized protein</fullName>
    </submittedName>
</protein>
<keyword evidence="2" id="KW-0520">NAD</keyword>
<dbReference type="InterPro" id="IPR036291">
    <property type="entry name" value="NAD(P)-bd_dom_sf"/>
</dbReference>
<name>A0ABR0BY95_PURLI</name>
<dbReference type="Pfam" id="PF14833">
    <property type="entry name" value="NAD_binding_11"/>
    <property type="match status" value="1"/>
</dbReference>
<dbReference type="InterPro" id="IPR006115">
    <property type="entry name" value="6PGDH_NADP-bd"/>
</dbReference>
<evidence type="ECO:0000313" key="5">
    <source>
        <dbReference type="EMBL" id="KAK4089069.1"/>
    </source>
</evidence>
<dbReference type="PIRSF" id="PIRSF000103">
    <property type="entry name" value="HIBADH"/>
    <property type="match status" value="1"/>
</dbReference>
<dbReference type="SUPFAM" id="SSF48179">
    <property type="entry name" value="6-phosphogluconate dehydrogenase C-terminal domain-like"/>
    <property type="match status" value="1"/>
</dbReference>
<evidence type="ECO:0000256" key="1">
    <source>
        <dbReference type="ARBA" id="ARBA00023002"/>
    </source>
</evidence>
<sequence length="263" mass="28278">MGYGKDAAKADALQGSHVSAVTGLSVACRDASHVFFVVQSGQQVLGITKDIKETIRQHLTSLTIVLLTTMAPKLVLTVRTELAKLNAGVSLLEAPMSGSPAKAEKGELTIWVGGQRSVFDTIMPMLKLMVSRIYYTGQLGNASSVKAIHQIVGATNLVASLEYMYIGSKYGLGPKLLYSILASSGSWNQYLGSRLKRLLESDKRPDAHETFIANDRNEISSRVAKSAVGDDGLLQGLRRLFASVAAKNVTEEADRHEDDQAVG</sequence>
<evidence type="ECO:0000259" key="4">
    <source>
        <dbReference type="Pfam" id="PF14833"/>
    </source>
</evidence>
<dbReference type="EMBL" id="JAWRVI010000021">
    <property type="protein sequence ID" value="KAK4089069.1"/>
    <property type="molecule type" value="Genomic_DNA"/>
</dbReference>
<feature type="domain" description="6-phosphogluconate dehydrogenase NADP-binding" evidence="3">
    <location>
        <begin position="4"/>
        <end position="137"/>
    </location>
</feature>
<dbReference type="SUPFAM" id="SSF51735">
    <property type="entry name" value="NAD(P)-binding Rossmann-fold domains"/>
    <property type="match status" value="1"/>
</dbReference>
<dbReference type="InterPro" id="IPR008927">
    <property type="entry name" value="6-PGluconate_DH-like_C_sf"/>
</dbReference>
<dbReference type="Gene3D" id="3.40.50.720">
    <property type="entry name" value="NAD(P)-binding Rossmann-like Domain"/>
    <property type="match status" value="1"/>
</dbReference>
<dbReference type="Gene3D" id="1.10.1040.10">
    <property type="entry name" value="N-(1-d-carboxylethyl)-l-norvaline Dehydrogenase, domain 2"/>
    <property type="match status" value="1"/>
</dbReference>
<gene>
    <name evidence="5" type="ORF">Purlil1_6502</name>
</gene>
<dbReference type="PROSITE" id="PS51257">
    <property type="entry name" value="PROKAR_LIPOPROTEIN"/>
    <property type="match status" value="1"/>
</dbReference>
<dbReference type="Pfam" id="PF03446">
    <property type="entry name" value="NAD_binding_2"/>
    <property type="match status" value="1"/>
</dbReference>
<organism evidence="5 6">
    <name type="scientific">Purpureocillium lilacinum</name>
    <name type="common">Paecilomyces lilacinus</name>
    <dbReference type="NCBI Taxonomy" id="33203"/>
    <lineage>
        <taxon>Eukaryota</taxon>
        <taxon>Fungi</taxon>
        <taxon>Dikarya</taxon>
        <taxon>Ascomycota</taxon>
        <taxon>Pezizomycotina</taxon>
        <taxon>Sordariomycetes</taxon>
        <taxon>Hypocreomycetidae</taxon>
        <taxon>Hypocreales</taxon>
        <taxon>Ophiocordycipitaceae</taxon>
        <taxon>Purpureocillium</taxon>
    </lineage>
</organism>
<evidence type="ECO:0000313" key="6">
    <source>
        <dbReference type="Proteomes" id="UP001287286"/>
    </source>
</evidence>
<evidence type="ECO:0000259" key="3">
    <source>
        <dbReference type="Pfam" id="PF03446"/>
    </source>
</evidence>
<comment type="caution">
    <text evidence="5">The sequence shown here is derived from an EMBL/GenBank/DDBJ whole genome shotgun (WGS) entry which is preliminary data.</text>
</comment>
<dbReference type="InterPro" id="IPR013328">
    <property type="entry name" value="6PGD_dom2"/>
</dbReference>
<dbReference type="Proteomes" id="UP001287286">
    <property type="component" value="Unassembled WGS sequence"/>
</dbReference>